<keyword evidence="6 8" id="KW-0472">Membrane</keyword>
<dbReference type="GO" id="GO:0016020">
    <property type="term" value="C:membrane"/>
    <property type="evidence" value="ECO:0007669"/>
    <property type="project" value="UniProtKB-SubCell"/>
</dbReference>
<keyword evidence="7" id="KW-0813">Transport</keyword>
<dbReference type="InterPro" id="IPR005828">
    <property type="entry name" value="MFS_sugar_transport-like"/>
</dbReference>
<comment type="caution">
    <text evidence="10">The sequence shown here is derived from an EMBL/GenBank/DDBJ whole genome shotgun (WGS) entry which is preliminary data.</text>
</comment>
<evidence type="ECO:0000256" key="5">
    <source>
        <dbReference type="ARBA" id="ARBA00022989"/>
    </source>
</evidence>
<dbReference type="PROSITE" id="PS50850">
    <property type="entry name" value="MFS"/>
    <property type="match status" value="1"/>
</dbReference>
<comment type="similarity">
    <text evidence="2 7">Belongs to the major facilitator superfamily. Sugar transporter (TC 2.A.1.1) family.</text>
</comment>
<gene>
    <name evidence="10" type="ORF">KSP39_PZI019501</name>
</gene>
<dbReference type="InterPro" id="IPR036259">
    <property type="entry name" value="MFS_trans_sf"/>
</dbReference>
<feature type="transmembrane region" description="Helical" evidence="8">
    <location>
        <begin position="292"/>
        <end position="316"/>
    </location>
</feature>
<dbReference type="FunFam" id="1.20.1250.20:FF:000043">
    <property type="entry name" value="sugar transporter ERD6-like 6"/>
    <property type="match status" value="1"/>
</dbReference>
<proteinExistence type="inferred from homology"/>
<dbReference type="CDD" id="cd17358">
    <property type="entry name" value="MFS_GLUT6_8_Class3_like"/>
    <property type="match status" value="1"/>
</dbReference>
<reference evidence="10 11" key="1">
    <citation type="journal article" date="2022" name="Nat. Plants">
        <title>Genomes of leafy and leafless Platanthera orchids illuminate the evolution of mycoheterotrophy.</title>
        <authorList>
            <person name="Li M.H."/>
            <person name="Liu K.W."/>
            <person name="Li Z."/>
            <person name="Lu H.C."/>
            <person name="Ye Q.L."/>
            <person name="Zhang D."/>
            <person name="Wang J.Y."/>
            <person name="Li Y.F."/>
            <person name="Zhong Z.M."/>
            <person name="Liu X."/>
            <person name="Yu X."/>
            <person name="Liu D.K."/>
            <person name="Tu X.D."/>
            <person name="Liu B."/>
            <person name="Hao Y."/>
            <person name="Liao X.Y."/>
            <person name="Jiang Y.T."/>
            <person name="Sun W.H."/>
            <person name="Chen J."/>
            <person name="Chen Y.Q."/>
            <person name="Ai Y."/>
            <person name="Zhai J.W."/>
            <person name="Wu S.S."/>
            <person name="Zhou Z."/>
            <person name="Hsiao Y.Y."/>
            <person name="Wu W.L."/>
            <person name="Chen Y.Y."/>
            <person name="Lin Y.F."/>
            <person name="Hsu J.L."/>
            <person name="Li C.Y."/>
            <person name="Wang Z.W."/>
            <person name="Zhao X."/>
            <person name="Zhong W.Y."/>
            <person name="Ma X.K."/>
            <person name="Ma L."/>
            <person name="Huang J."/>
            <person name="Chen G.Z."/>
            <person name="Huang M.Z."/>
            <person name="Huang L."/>
            <person name="Peng D.H."/>
            <person name="Luo Y.B."/>
            <person name="Zou S.Q."/>
            <person name="Chen S.P."/>
            <person name="Lan S."/>
            <person name="Tsai W.C."/>
            <person name="Van de Peer Y."/>
            <person name="Liu Z.J."/>
        </authorList>
    </citation>
    <scope>NUCLEOTIDE SEQUENCE [LARGE SCALE GENOMIC DNA]</scope>
    <source>
        <strain evidence="10">Lor287</strain>
    </source>
</reference>
<keyword evidence="5 8" id="KW-1133">Transmembrane helix</keyword>
<evidence type="ECO:0000256" key="7">
    <source>
        <dbReference type="RuleBase" id="RU003346"/>
    </source>
</evidence>
<dbReference type="NCBIfam" id="TIGR00879">
    <property type="entry name" value="SP"/>
    <property type="match status" value="1"/>
</dbReference>
<dbReference type="InterPro" id="IPR044775">
    <property type="entry name" value="MFS_ERD6/Tret1-like"/>
</dbReference>
<feature type="transmembrane region" description="Helical" evidence="8">
    <location>
        <begin position="55"/>
        <end position="73"/>
    </location>
</feature>
<dbReference type="PRINTS" id="PR00171">
    <property type="entry name" value="SUGRTRNSPORT"/>
</dbReference>
<keyword evidence="4 8" id="KW-0812">Transmembrane</keyword>
<feature type="transmembrane region" description="Helical" evidence="8">
    <location>
        <begin position="461"/>
        <end position="481"/>
    </location>
</feature>
<comment type="subcellular location">
    <subcellularLocation>
        <location evidence="1">Membrane</location>
        <topology evidence="1">Multi-pass membrane protein</topology>
    </subcellularLocation>
</comment>
<evidence type="ECO:0000256" key="6">
    <source>
        <dbReference type="ARBA" id="ARBA00023136"/>
    </source>
</evidence>
<evidence type="ECO:0000256" key="3">
    <source>
        <dbReference type="ARBA" id="ARBA00022597"/>
    </source>
</evidence>
<dbReference type="PANTHER" id="PTHR48021:SF1">
    <property type="entry name" value="GH07001P-RELATED"/>
    <property type="match status" value="1"/>
</dbReference>
<dbReference type="Gene3D" id="1.20.1250.20">
    <property type="entry name" value="MFS general substrate transporter like domains"/>
    <property type="match status" value="1"/>
</dbReference>
<keyword evidence="3 10" id="KW-0762">Sugar transport</keyword>
<evidence type="ECO:0000313" key="10">
    <source>
        <dbReference type="EMBL" id="KAK8924209.1"/>
    </source>
</evidence>
<dbReference type="EMBL" id="JBBWWQ010000017">
    <property type="protein sequence ID" value="KAK8924209.1"/>
    <property type="molecule type" value="Genomic_DNA"/>
</dbReference>
<evidence type="ECO:0000256" key="8">
    <source>
        <dbReference type="SAM" id="Phobius"/>
    </source>
</evidence>
<feature type="transmembrane region" description="Helical" evidence="8">
    <location>
        <begin position="149"/>
        <end position="172"/>
    </location>
</feature>
<dbReference type="SUPFAM" id="SSF103473">
    <property type="entry name" value="MFS general substrate transporter"/>
    <property type="match status" value="1"/>
</dbReference>
<dbReference type="InterPro" id="IPR050549">
    <property type="entry name" value="MFS_Trehalose_Transporter"/>
</dbReference>
<name>A0AAP0B2C6_9ASPA</name>
<evidence type="ECO:0000256" key="4">
    <source>
        <dbReference type="ARBA" id="ARBA00022692"/>
    </source>
</evidence>
<feature type="transmembrane region" description="Helical" evidence="8">
    <location>
        <begin position="93"/>
        <end position="113"/>
    </location>
</feature>
<organism evidence="10 11">
    <name type="scientific">Platanthera zijinensis</name>
    <dbReference type="NCBI Taxonomy" id="2320716"/>
    <lineage>
        <taxon>Eukaryota</taxon>
        <taxon>Viridiplantae</taxon>
        <taxon>Streptophyta</taxon>
        <taxon>Embryophyta</taxon>
        <taxon>Tracheophyta</taxon>
        <taxon>Spermatophyta</taxon>
        <taxon>Magnoliopsida</taxon>
        <taxon>Liliopsida</taxon>
        <taxon>Asparagales</taxon>
        <taxon>Orchidaceae</taxon>
        <taxon>Orchidoideae</taxon>
        <taxon>Orchideae</taxon>
        <taxon>Orchidinae</taxon>
        <taxon>Platanthera</taxon>
    </lineage>
</organism>
<dbReference type="InterPro" id="IPR020846">
    <property type="entry name" value="MFS_dom"/>
</dbReference>
<feature type="transmembrane region" description="Helical" evidence="8">
    <location>
        <begin position="357"/>
        <end position="379"/>
    </location>
</feature>
<protein>
    <submittedName>
        <fullName evidence="10">Sugar transporter ERD6-like 6</fullName>
    </submittedName>
</protein>
<evidence type="ECO:0000256" key="2">
    <source>
        <dbReference type="ARBA" id="ARBA00010992"/>
    </source>
</evidence>
<dbReference type="Pfam" id="PF00083">
    <property type="entry name" value="Sugar_tr"/>
    <property type="match status" value="1"/>
</dbReference>
<feature type="transmembrane region" description="Helical" evidence="8">
    <location>
        <begin position="431"/>
        <end position="455"/>
    </location>
</feature>
<accession>A0AAP0B2C6</accession>
<evidence type="ECO:0000256" key="1">
    <source>
        <dbReference type="ARBA" id="ARBA00004141"/>
    </source>
</evidence>
<dbReference type="AlphaFoldDB" id="A0AAP0B2C6"/>
<dbReference type="PROSITE" id="PS00217">
    <property type="entry name" value="SUGAR_TRANSPORT_2"/>
    <property type="match status" value="1"/>
</dbReference>
<keyword evidence="11" id="KW-1185">Reference proteome</keyword>
<feature type="transmembrane region" description="Helical" evidence="8">
    <location>
        <begin position="322"/>
        <end position="345"/>
    </location>
</feature>
<dbReference type="InterPro" id="IPR005829">
    <property type="entry name" value="Sugar_transporter_CS"/>
</dbReference>
<feature type="transmembrane region" description="Helical" evidence="8">
    <location>
        <begin position="184"/>
        <end position="205"/>
    </location>
</feature>
<dbReference type="GO" id="GO:0051119">
    <property type="term" value="F:sugar transmembrane transporter activity"/>
    <property type="evidence" value="ECO:0007669"/>
    <property type="project" value="InterPro"/>
</dbReference>
<feature type="transmembrane region" description="Helical" evidence="8">
    <location>
        <begin position="391"/>
        <end position="419"/>
    </location>
</feature>
<dbReference type="Proteomes" id="UP001418222">
    <property type="component" value="Unassembled WGS sequence"/>
</dbReference>
<evidence type="ECO:0000313" key="11">
    <source>
        <dbReference type="Proteomes" id="UP001418222"/>
    </source>
</evidence>
<feature type="transmembrane region" description="Helical" evidence="8">
    <location>
        <begin position="211"/>
        <end position="229"/>
    </location>
</feature>
<sequence length="497" mass="53555">MSSRGDDSGGEEGRLDLRKPFLHTGSWYRMGMGSRQSSQMDKLGSSGSVIRDSSISVLLCTLIVALGPIQFGFTGGYSSPTQEDVIRDLKLSLSEFSIFASLSNVGAMVGAIASGQIAEYIGRKGSLMIASIPNIIGWLAISFAKDSSFLYMGRLLEGFGVGVISYTVPVYIAEIAPQNMRGGLGAVNQLSVTIGIMLAYVLGIFVNWRVLAVLGILPCTILIPSLFFIPESPRWLAKMGMMEDFEVSLQVLRGFDTDITVEVNEIKRAVASSSNRRAAIRFQELKQRRYKLPLIIGVGLLVLQQTSGINGVLFYAGSIFKAAGISSSNTTTCGIGAIQVIITLINTWLMDKAGRRIFLIISSCGMTASLSLVSVSFFLKGVALQDSYLHSVLSVLALVGLVAFVISFSLGMGAIPWIIMSEILPVNIKGLAGSVATLANWLTAWIVTVTATLLLDWSTGGTFVIYAAVTAFTLVFVIIWVPETKGKTLEEIQWSFR</sequence>
<feature type="domain" description="Major facilitator superfamily (MFS) profile" evidence="9">
    <location>
        <begin position="60"/>
        <end position="485"/>
    </location>
</feature>
<dbReference type="InterPro" id="IPR003663">
    <property type="entry name" value="Sugar/inositol_transpt"/>
</dbReference>
<dbReference type="PROSITE" id="PS00216">
    <property type="entry name" value="SUGAR_TRANSPORT_1"/>
    <property type="match status" value="1"/>
</dbReference>
<dbReference type="PANTHER" id="PTHR48021">
    <property type="match status" value="1"/>
</dbReference>
<feature type="transmembrane region" description="Helical" evidence="8">
    <location>
        <begin position="125"/>
        <end position="143"/>
    </location>
</feature>
<evidence type="ECO:0000259" key="9">
    <source>
        <dbReference type="PROSITE" id="PS50850"/>
    </source>
</evidence>